<dbReference type="InterPro" id="IPR002213">
    <property type="entry name" value="UDP_glucos_trans"/>
</dbReference>
<dbReference type="Pfam" id="PF00201">
    <property type="entry name" value="UDPGT"/>
    <property type="match status" value="1"/>
</dbReference>
<gene>
    <name evidence="3" type="ORF">HAX54_009998</name>
</gene>
<dbReference type="Gene3D" id="3.40.50.2000">
    <property type="entry name" value="Glycogen Phosphorylase B"/>
    <property type="match status" value="2"/>
</dbReference>
<comment type="caution">
    <text evidence="3">The sequence shown here is derived from an EMBL/GenBank/DDBJ whole genome shotgun (WGS) entry which is preliminary data.</text>
</comment>
<proteinExistence type="inferred from homology"/>
<sequence>MGDGKPLHVLFLPYFATGHIIPLVNAARLFAHRGVNVSILTTHHNASLFRSSIDGDDTRSIISVHTLRFPSSEWKHLKASRTSAPPTHPKSPPKYFAPFIWCRNQWKIRFVKSALIVSSLIYLFPLDRRYRPGAQHPQALVQQSSYMYNSILHNLKLYKPHEHLINQLESQIIITSNTFSVPGLPDKIEFKLSQLNDLKKSPAERFHAWNGAQAILEAIVAGVPLLTWPVFAEQFYNEKLVEVTGLGVKVGAEVCNSEGVNVLSPMLGSRKDQKKAIEGLMSGSRKVRKLGRKQWV</sequence>
<dbReference type="EMBL" id="JACEIK010015440">
    <property type="protein sequence ID" value="MCE3217003.1"/>
    <property type="molecule type" value="Genomic_DNA"/>
</dbReference>
<dbReference type="SUPFAM" id="SSF53756">
    <property type="entry name" value="UDP-Glycosyltransferase/glycogen phosphorylase"/>
    <property type="match status" value="1"/>
</dbReference>
<organism evidence="3 4">
    <name type="scientific">Datura stramonium</name>
    <name type="common">Jimsonweed</name>
    <name type="synonym">Common thornapple</name>
    <dbReference type="NCBI Taxonomy" id="4076"/>
    <lineage>
        <taxon>Eukaryota</taxon>
        <taxon>Viridiplantae</taxon>
        <taxon>Streptophyta</taxon>
        <taxon>Embryophyta</taxon>
        <taxon>Tracheophyta</taxon>
        <taxon>Spermatophyta</taxon>
        <taxon>Magnoliopsida</taxon>
        <taxon>eudicotyledons</taxon>
        <taxon>Gunneridae</taxon>
        <taxon>Pentapetalae</taxon>
        <taxon>asterids</taxon>
        <taxon>lamiids</taxon>
        <taxon>Solanales</taxon>
        <taxon>Solanaceae</taxon>
        <taxon>Solanoideae</taxon>
        <taxon>Datureae</taxon>
        <taxon>Datura</taxon>
    </lineage>
</organism>
<evidence type="ECO:0000313" key="4">
    <source>
        <dbReference type="Proteomes" id="UP000823775"/>
    </source>
</evidence>
<evidence type="ECO:0000256" key="1">
    <source>
        <dbReference type="ARBA" id="ARBA00009995"/>
    </source>
</evidence>
<dbReference type="PANTHER" id="PTHR48047:SF150">
    <property type="entry name" value="SOLANIDINE UDP-GLUCOSE GLUCOSYLTRANSFERASE 1"/>
    <property type="match status" value="1"/>
</dbReference>
<evidence type="ECO:0000256" key="2">
    <source>
        <dbReference type="ARBA" id="ARBA00022679"/>
    </source>
</evidence>
<name>A0ABS8WXQ6_DATST</name>
<keyword evidence="4" id="KW-1185">Reference proteome</keyword>
<accession>A0ABS8WXQ6</accession>
<reference evidence="3 4" key="1">
    <citation type="journal article" date="2021" name="BMC Genomics">
        <title>Datura genome reveals duplications of psychoactive alkaloid biosynthetic genes and high mutation rate following tissue culture.</title>
        <authorList>
            <person name="Rajewski A."/>
            <person name="Carter-House D."/>
            <person name="Stajich J."/>
            <person name="Litt A."/>
        </authorList>
    </citation>
    <scope>NUCLEOTIDE SEQUENCE [LARGE SCALE GENOMIC DNA]</scope>
    <source>
        <strain evidence="3">AR-01</strain>
    </source>
</reference>
<protein>
    <submittedName>
        <fullName evidence="3">Uncharacterized protein</fullName>
    </submittedName>
</protein>
<keyword evidence="2" id="KW-0808">Transferase</keyword>
<comment type="similarity">
    <text evidence="1">Belongs to the UDP-glycosyltransferase family.</text>
</comment>
<evidence type="ECO:0000313" key="3">
    <source>
        <dbReference type="EMBL" id="MCE3217003.1"/>
    </source>
</evidence>
<dbReference type="Proteomes" id="UP000823775">
    <property type="component" value="Unassembled WGS sequence"/>
</dbReference>
<dbReference type="PANTHER" id="PTHR48047">
    <property type="entry name" value="GLYCOSYLTRANSFERASE"/>
    <property type="match status" value="1"/>
</dbReference>